<evidence type="ECO:0000259" key="4">
    <source>
        <dbReference type="Pfam" id="PF13193"/>
    </source>
</evidence>
<dbReference type="EMBL" id="JAQQFR010000013">
    <property type="protein sequence ID" value="MFL9880448.1"/>
    <property type="molecule type" value="Genomic_DNA"/>
</dbReference>
<proteinExistence type="inferred from homology"/>
<dbReference type="Proteomes" id="UP001629214">
    <property type="component" value="Unassembled WGS sequence"/>
</dbReference>
<dbReference type="InterPro" id="IPR042099">
    <property type="entry name" value="ANL_N_sf"/>
</dbReference>
<name>A0ABW8ZC54_9BURK</name>
<dbReference type="PROSITE" id="PS00455">
    <property type="entry name" value="AMP_BINDING"/>
    <property type="match status" value="1"/>
</dbReference>
<organism evidence="5 6">
    <name type="scientific">Herbaspirillum rhizosphaerae</name>
    <dbReference type="NCBI Taxonomy" id="346179"/>
    <lineage>
        <taxon>Bacteria</taxon>
        <taxon>Pseudomonadati</taxon>
        <taxon>Pseudomonadota</taxon>
        <taxon>Betaproteobacteria</taxon>
        <taxon>Burkholderiales</taxon>
        <taxon>Oxalobacteraceae</taxon>
        <taxon>Herbaspirillum</taxon>
    </lineage>
</organism>
<evidence type="ECO:0000313" key="6">
    <source>
        <dbReference type="Proteomes" id="UP001629214"/>
    </source>
</evidence>
<dbReference type="InterPro" id="IPR045851">
    <property type="entry name" value="AMP-bd_C_sf"/>
</dbReference>
<dbReference type="RefSeq" id="WP_408169485.1">
    <property type="nucleotide sequence ID" value="NZ_JAQQFR010000013.1"/>
</dbReference>
<dbReference type="PANTHER" id="PTHR43201">
    <property type="entry name" value="ACYL-COA SYNTHETASE"/>
    <property type="match status" value="1"/>
</dbReference>
<protein>
    <submittedName>
        <fullName evidence="5">AMP-binding protein</fullName>
    </submittedName>
</protein>
<evidence type="ECO:0000259" key="3">
    <source>
        <dbReference type="Pfam" id="PF00501"/>
    </source>
</evidence>
<sequence length="481" mass="51791">MISLRSNFDTVHAPLAHWAATTPHAIAIDDGVTRLNFAELFRQVTARAETLKQSHPEAVCWVDDVSDTNNAVPLLLSFLSIISANLTAAVSDPDWPPSVREQIFARVAAGVGAETAPDLATASTPFYIGFTSGSSGLPKGFRRNHGSWTSSFDISLESFGPGAGATILVPGRLSHSTFLFGALLGLWSGAGIRLQSRFSPTAALDTLAGKGVEGAGAMVAVPSQLILMLDLAQRRALAPMPDVQLLMIGGAPWTRARTPELQALFPRARIIEFYGASETSFIAWTDSESTLPDHVVGKPFSNVDVRIDASQPNTPGLIYVRSPMVFKDYVTLNEQSDQPALLRDGDWLSVRDVGHLDEQGRLHLLGRQQRMLLAQGKNLFPEEVESVLAAHPAVHAASVQGIPDAVRGVQVAALLELNEAVSADALSAWCRERLEPYKIPRRFYVCADWPLTPSGKSDHKQLALRLSAADASSPSSSLRPL</sequence>
<dbReference type="Pfam" id="PF00501">
    <property type="entry name" value="AMP-binding"/>
    <property type="match status" value="1"/>
</dbReference>
<comment type="similarity">
    <text evidence="1">Belongs to the ATP-dependent AMP-binding enzyme family.</text>
</comment>
<dbReference type="PANTHER" id="PTHR43201:SF5">
    <property type="entry name" value="MEDIUM-CHAIN ACYL-COA LIGASE ACSF2, MITOCHONDRIAL"/>
    <property type="match status" value="1"/>
</dbReference>
<dbReference type="InterPro" id="IPR000873">
    <property type="entry name" value="AMP-dep_synth/lig_dom"/>
</dbReference>
<reference evidence="5 6" key="1">
    <citation type="journal article" date="2024" name="Chem. Sci.">
        <title>Discovery of megapolipeptins by genome mining of a Burkholderiales bacteria collection.</title>
        <authorList>
            <person name="Paulo B.S."/>
            <person name="Recchia M.J.J."/>
            <person name="Lee S."/>
            <person name="Fergusson C.H."/>
            <person name="Romanowski S.B."/>
            <person name="Hernandez A."/>
            <person name="Krull N."/>
            <person name="Liu D.Y."/>
            <person name="Cavanagh H."/>
            <person name="Bos A."/>
            <person name="Gray C.A."/>
            <person name="Murphy B.T."/>
            <person name="Linington R.G."/>
            <person name="Eustaquio A.S."/>
        </authorList>
    </citation>
    <scope>NUCLEOTIDE SEQUENCE [LARGE SCALE GENOMIC DNA]</scope>
    <source>
        <strain evidence="5 6">RL21-008-BIB-B</strain>
    </source>
</reference>
<gene>
    <name evidence="5" type="ORF">PQR63_18765</name>
</gene>
<accession>A0ABW8ZC54</accession>
<evidence type="ECO:0000313" key="5">
    <source>
        <dbReference type="EMBL" id="MFL9880448.1"/>
    </source>
</evidence>
<dbReference type="InterPro" id="IPR025110">
    <property type="entry name" value="AMP-bd_C"/>
</dbReference>
<feature type="domain" description="AMP-dependent synthetase/ligase" evidence="3">
    <location>
        <begin position="113"/>
        <end position="329"/>
    </location>
</feature>
<keyword evidence="2" id="KW-0436">Ligase</keyword>
<dbReference type="SUPFAM" id="SSF56801">
    <property type="entry name" value="Acetyl-CoA synthetase-like"/>
    <property type="match status" value="1"/>
</dbReference>
<dbReference type="Gene3D" id="3.30.300.30">
    <property type="match status" value="1"/>
</dbReference>
<evidence type="ECO:0000256" key="2">
    <source>
        <dbReference type="ARBA" id="ARBA00022598"/>
    </source>
</evidence>
<dbReference type="Gene3D" id="3.40.50.12780">
    <property type="entry name" value="N-terminal domain of ligase-like"/>
    <property type="match status" value="1"/>
</dbReference>
<evidence type="ECO:0000256" key="1">
    <source>
        <dbReference type="ARBA" id="ARBA00006432"/>
    </source>
</evidence>
<dbReference type="Pfam" id="PF13193">
    <property type="entry name" value="AMP-binding_C"/>
    <property type="match status" value="1"/>
</dbReference>
<keyword evidence="6" id="KW-1185">Reference proteome</keyword>
<feature type="domain" description="AMP-binding enzyme C-terminal" evidence="4">
    <location>
        <begin position="383"/>
        <end position="456"/>
    </location>
</feature>
<dbReference type="InterPro" id="IPR020845">
    <property type="entry name" value="AMP-binding_CS"/>
</dbReference>
<comment type="caution">
    <text evidence="5">The sequence shown here is derived from an EMBL/GenBank/DDBJ whole genome shotgun (WGS) entry which is preliminary data.</text>
</comment>